<keyword evidence="3" id="KW-0804">Transcription</keyword>
<dbReference type="Proteomes" id="UP001138997">
    <property type="component" value="Unassembled WGS sequence"/>
</dbReference>
<comment type="caution">
    <text evidence="6">The sequence shown here is derived from an EMBL/GenBank/DDBJ whole genome shotgun (WGS) entry which is preliminary data.</text>
</comment>
<sequence length="208" mass="22830">MSTPRRARPGLTPDTVVAAGRTLIEREGLEALSMRAVAAELNTAATSLYRHVADRDALLIALLEQVAAGLPVEVPGRTPRRRLLNRLVGAHDHMSRHSWVMQILIRGELVAEGAYAFSNACLTDFMDAGLSARRAVTAYGACWHLTVGELLERHPHLPPQQPTQRTRVLQEADAERLPAVAEVRALNLTPPVEDYQAEIEALLKAFIP</sequence>
<accession>A0A9X1NEJ5</accession>
<dbReference type="SUPFAM" id="SSF48498">
    <property type="entry name" value="Tetracyclin repressor-like, C-terminal domain"/>
    <property type="match status" value="1"/>
</dbReference>
<gene>
    <name evidence="6" type="ORF">LR394_15815</name>
</gene>
<dbReference type="Pfam" id="PF00440">
    <property type="entry name" value="TetR_N"/>
    <property type="match status" value="1"/>
</dbReference>
<feature type="domain" description="HTH tetR-type" evidence="5">
    <location>
        <begin position="10"/>
        <end position="70"/>
    </location>
</feature>
<dbReference type="RefSeq" id="WP_231442512.1">
    <property type="nucleotide sequence ID" value="NZ_JAJOMB010000007.1"/>
</dbReference>
<dbReference type="InterPro" id="IPR001647">
    <property type="entry name" value="HTH_TetR"/>
</dbReference>
<dbReference type="GO" id="GO:0003700">
    <property type="term" value="F:DNA-binding transcription factor activity"/>
    <property type="evidence" value="ECO:0007669"/>
    <property type="project" value="TreeGrafter"/>
</dbReference>
<keyword evidence="7" id="KW-1185">Reference proteome</keyword>
<keyword evidence="1" id="KW-0805">Transcription regulation</keyword>
<dbReference type="InterPro" id="IPR050109">
    <property type="entry name" value="HTH-type_TetR-like_transc_reg"/>
</dbReference>
<dbReference type="GO" id="GO:0000976">
    <property type="term" value="F:transcription cis-regulatory region binding"/>
    <property type="evidence" value="ECO:0007669"/>
    <property type="project" value="TreeGrafter"/>
</dbReference>
<evidence type="ECO:0000313" key="7">
    <source>
        <dbReference type="Proteomes" id="UP001138997"/>
    </source>
</evidence>
<dbReference type="InterPro" id="IPR036271">
    <property type="entry name" value="Tet_transcr_reg_TetR-rel_C_sf"/>
</dbReference>
<evidence type="ECO:0000256" key="3">
    <source>
        <dbReference type="ARBA" id="ARBA00023163"/>
    </source>
</evidence>
<protein>
    <submittedName>
        <fullName evidence="6">TetR/AcrR family transcriptional regulator</fullName>
    </submittedName>
</protein>
<name>A0A9X1NEJ5_9ACTN</name>
<dbReference type="Gene3D" id="1.10.357.10">
    <property type="entry name" value="Tetracycline Repressor, domain 2"/>
    <property type="match status" value="1"/>
</dbReference>
<evidence type="ECO:0000256" key="2">
    <source>
        <dbReference type="ARBA" id="ARBA00023125"/>
    </source>
</evidence>
<feature type="DNA-binding region" description="H-T-H motif" evidence="4">
    <location>
        <begin position="33"/>
        <end position="52"/>
    </location>
</feature>
<dbReference type="InterPro" id="IPR004111">
    <property type="entry name" value="Repressor_TetR_C"/>
</dbReference>
<proteinExistence type="predicted"/>
<dbReference type="PANTHER" id="PTHR30055:SF234">
    <property type="entry name" value="HTH-TYPE TRANSCRIPTIONAL REGULATOR BETI"/>
    <property type="match status" value="1"/>
</dbReference>
<dbReference type="PANTHER" id="PTHR30055">
    <property type="entry name" value="HTH-TYPE TRANSCRIPTIONAL REGULATOR RUTR"/>
    <property type="match status" value="1"/>
</dbReference>
<dbReference type="InterPro" id="IPR009057">
    <property type="entry name" value="Homeodomain-like_sf"/>
</dbReference>
<dbReference type="EMBL" id="JAJOMB010000007">
    <property type="protein sequence ID" value="MCD5312375.1"/>
    <property type="molecule type" value="Genomic_DNA"/>
</dbReference>
<evidence type="ECO:0000256" key="1">
    <source>
        <dbReference type="ARBA" id="ARBA00023015"/>
    </source>
</evidence>
<dbReference type="Pfam" id="PF02909">
    <property type="entry name" value="TetR_C_1"/>
    <property type="match status" value="1"/>
</dbReference>
<reference evidence="6" key="1">
    <citation type="submission" date="2021-11" db="EMBL/GenBank/DDBJ databases">
        <title>Streptomyces corallinus and Kineosporia corallina sp. nov., two new coral-derived marine actinobacteria.</title>
        <authorList>
            <person name="Buangrab K."/>
            <person name="Sutthacheep M."/>
            <person name="Yeemin T."/>
            <person name="Harunari E."/>
            <person name="Igarashi Y."/>
            <person name="Sripreechasak P."/>
            <person name="Kanchanasin P."/>
            <person name="Tanasupawat S."/>
            <person name="Phongsopitanun W."/>
        </authorList>
    </citation>
    <scope>NUCLEOTIDE SEQUENCE</scope>
    <source>
        <strain evidence="6">JCM 31032</strain>
    </source>
</reference>
<dbReference type="AlphaFoldDB" id="A0A9X1NEJ5"/>
<organism evidence="6 7">
    <name type="scientific">Kineosporia babensis</name>
    <dbReference type="NCBI Taxonomy" id="499548"/>
    <lineage>
        <taxon>Bacteria</taxon>
        <taxon>Bacillati</taxon>
        <taxon>Actinomycetota</taxon>
        <taxon>Actinomycetes</taxon>
        <taxon>Kineosporiales</taxon>
        <taxon>Kineosporiaceae</taxon>
        <taxon>Kineosporia</taxon>
    </lineage>
</organism>
<dbReference type="SUPFAM" id="SSF46689">
    <property type="entry name" value="Homeodomain-like"/>
    <property type="match status" value="1"/>
</dbReference>
<keyword evidence="2 4" id="KW-0238">DNA-binding</keyword>
<evidence type="ECO:0000313" key="6">
    <source>
        <dbReference type="EMBL" id="MCD5312375.1"/>
    </source>
</evidence>
<evidence type="ECO:0000259" key="5">
    <source>
        <dbReference type="PROSITE" id="PS50977"/>
    </source>
</evidence>
<evidence type="ECO:0000256" key="4">
    <source>
        <dbReference type="PROSITE-ProRule" id="PRU00335"/>
    </source>
</evidence>
<dbReference type="GO" id="GO:0045892">
    <property type="term" value="P:negative regulation of DNA-templated transcription"/>
    <property type="evidence" value="ECO:0007669"/>
    <property type="project" value="InterPro"/>
</dbReference>
<dbReference type="PROSITE" id="PS50977">
    <property type="entry name" value="HTH_TETR_2"/>
    <property type="match status" value="1"/>
</dbReference>